<dbReference type="Proteomes" id="UP000016584">
    <property type="component" value="Unassembled WGS sequence"/>
</dbReference>
<feature type="domain" description="Outer membrane protein beta-barrel" evidence="4">
    <location>
        <begin position="603"/>
        <end position="903"/>
    </location>
</feature>
<protein>
    <recommendedName>
        <fullName evidence="4">Outer membrane protein beta-barrel domain-containing protein</fullName>
    </recommendedName>
</protein>
<organism evidence="5 6">
    <name type="scientific">Sphingobacterium paucimobilis HER1398</name>
    <dbReference type="NCBI Taxonomy" id="1346330"/>
    <lineage>
        <taxon>Bacteria</taxon>
        <taxon>Pseudomonadati</taxon>
        <taxon>Bacteroidota</taxon>
        <taxon>Sphingobacteriia</taxon>
        <taxon>Sphingobacteriales</taxon>
        <taxon>Sphingobacteriaceae</taxon>
        <taxon>Sphingobacterium</taxon>
    </lineage>
</organism>
<name>U2JBX1_9SPHI</name>
<dbReference type="InterPro" id="IPR041700">
    <property type="entry name" value="OMP_b-brl_3"/>
</dbReference>
<gene>
    <name evidence="5" type="ORF">M472_15400</name>
</gene>
<dbReference type="SUPFAM" id="SSF49464">
    <property type="entry name" value="Carboxypeptidase regulatory domain-like"/>
    <property type="match status" value="1"/>
</dbReference>
<comment type="subcellular location">
    <subcellularLocation>
        <location evidence="1">Cell outer membrane</location>
    </subcellularLocation>
</comment>
<evidence type="ECO:0000256" key="2">
    <source>
        <dbReference type="ARBA" id="ARBA00023136"/>
    </source>
</evidence>
<keyword evidence="6" id="KW-1185">Reference proteome</keyword>
<evidence type="ECO:0000256" key="1">
    <source>
        <dbReference type="ARBA" id="ARBA00004442"/>
    </source>
</evidence>
<evidence type="ECO:0000259" key="4">
    <source>
        <dbReference type="Pfam" id="PF14905"/>
    </source>
</evidence>
<keyword evidence="2" id="KW-0472">Membrane</keyword>
<dbReference type="RefSeq" id="WP_021069526.1">
    <property type="nucleotide sequence ID" value="NZ_ATDL01000009.1"/>
</dbReference>
<sequence>MNKLYIYALSFVFCLATFIALGQKTVPVDKRNVSGILRDSLNKPISGATVRLRSSQDTLQTSTNQFGFYGFKDVKSAEFLLSIQAMGYGPYNRKYFNNDTKAQLNIPPIRLGVKEEEIEAVTIERLKGPLVKGDTTEFWAKDYIVRDYARLEDLLRRMEGITIDPDGSVFYNGERVVKALFNNAQYFKGSVQEAMKELPADIVERIQIIDQNESGTGSKTMKDEQSSKVLNIVTKADKSAGRMYDISLEQGTQSRSKADGYMRWIDGPDQTSVSAGYKQLPEGVKSDPVPGNIGKGSVSRGIIMMEGPSLATDGQRKETSASFGKNIKIAEVFSMYPQYNFTYNDRWSGTQTLSENFYDEGTIASINDRYRGGYEQKHALTSSYNLKAKKGGTIMGNLSMDYNNYTTNEETSSQRSGLVNSLQEETSHKKGNNFNYRFNLDYRKTLSKTWNLTIMANSSYQGDRADDDLRTDVYADGININTPDSSVHQLRNTDNASFRNSINNMFTWTPNDKLKVQYRLGLSNNNSLRDIQSRLLEGYDPNLEANLNNYQKNNTFSIPLNIQPEYTFANGIYLSPSVELGNSWLSGRLNRGTASIERFDVLWKPRMAIGYTNKKIGSIQIGYGTTYQQPGIAQLNPDAYYSSPYDIQIGNPDLKNTQSTGADMRYSKFFNTIGFNVSIISFFNTQRNLVSGDRRLEIDPVAEVVKTTTYFVNVDGGKRMSHIINLTKTIKGMNSTLSYSSNISSNETPYLSNGNQELRKNLMQNHALSFFYSPFKWLDITPELRYTGNQDRNTLATYAGKIYNNLFYSELKFGIYLPKDFVVNANLSQSVWETTNIMSNTKPFVLNANIEKRFFKEKNGILSLVVMDAARQNVFTSYSSNEFGYINTLTNLDSRYFLLQFSWRPQIWGKSKHDTGKGRRGDGSFVK</sequence>
<dbReference type="OrthoDB" id="1086219at2"/>
<dbReference type="GO" id="GO:0009279">
    <property type="term" value="C:cell outer membrane"/>
    <property type="evidence" value="ECO:0007669"/>
    <property type="project" value="UniProtKB-SubCell"/>
</dbReference>
<evidence type="ECO:0000313" key="6">
    <source>
        <dbReference type="Proteomes" id="UP000016584"/>
    </source>
</evidence>
<dbReference type="EMBL" id="ATDL01000009">
    <property type="protein sequence ID" value="ERJ60148.1"/>
    <property type="molecule type" value="Genomic_DNA"/>
</dbReference>
<dbReference type="Pfam" id="PF13620">
    <property type="entry name" value="CarboxypepD_reg"/>
    <property type="match status" value="1"/>
</dbReference>
<dbReference type="InterPro" id="IPR008969">
    <property type="entry name" value="CarboxyPept-like_regulatory"/>
</dbReference>
<evidence type="ECO:0000313" key="5">
    <source>
        <dbReference type="EMBL" id="ERJ60148.1"/>
    </source>
</evidence>
<dbReference type="Gene3D" id="2.60.40.1120">
    <property type="entry name" value="Carboxypeptidase-like, regulatory domain"/>
    <property type="match status" value="1"/>
</dbReference>
<dbReference type="eggNOG" id="COG1629">
    <property type="taxonomic scope" value="Bacteria"/>
</dbReference>
<dbReference type="AlphaFoldDB" id="U2JBX1"/>
<dbReference type="SUPFAM" id="SSF56935">
    <property type="entry name" value="Porins"/>
    <property type="match status" value="1"/>
</dbReference>
<comment type="caution">
    <text evidence="5">The sequence shown here is derived from an EMBL/GenBank/DDBJ whole genome shotgun (WGS) entry which is preliminary data.</text>
</comment>
<dbReference type="STRING" id="1346330.M472_15400"/>
<reference evidence="5 6" key="1">
    <citation type="journal article" date="2013" name="Genome Announc.">
        <title>The Draft Genome Sequence of Sphingomonas paucimobilis Strain HER1398 (Proteobacteria), Host to the Giant PAU Phage, Indicates That It Is a Member of the Genus Sphingobacterium (Bacteroidetes).</title>
        <authorList>
            <person name="White R.A.III."/>
            <person name="Suttle C.A."/>
        </authorList>
    </citation>
    <scope>NUCLEOTIDE SEQUENCE [LARGE SCALE GENOMIC DNA]</scope>
    <source>
        <strain evidence="5 6">HER1398</strain>
    </source>
</reference>
<dbReference type="InterPro" id="IPR036942">
    <property type="entry name" value="Beta-barrel_TonB_sf"/>
</dbReference>
<dbReference type="PATRIC" id="fig|1346330.5.peg.1347"/>
<dbReference type="Gene3D" id="2.40.170.20">
    <property type="entry name" value="TonB-dependent receptor, beta-barrel domain"/>
    <property type="match status" value="1"/>
</dbReference>
<dbReference type="Pfam" id="PF14905">
    <property type="entry name" value="OMP_b-brl_3"/>
    <property type="match status" value="1"/>
</dbReference>
<dbReference type="eggNOG" id="COG4206">
    <property type="taxonomic scope" value="Bacteria"/>
</dbReference>
<proteinExistence type="predicted"/>
<accession>U2JBX1</accession>
<keyword evidence="3" id="KW-0998">Cell outer membrane</keyword>
<evidence type="ECO:0000256" key="3">
    <source>
        <dbReference type="ARBA" id="ARBA00023237"/>
    </source>
</evidence>